<evidence type="ECO:0000313" key="2">
    <source>
        <dbReference type="EMBL" id="ESQ29341.1"/>
    </source>
</evidence>
<name>V4MDM1_EUTSA</name>
<dbReference type="KEGG" id="eus:EUTSA_v10023819mg"/>
<evidence type="ECO:0000259" key="1">
    <source>
        <dbReference type="Pfam" id="PF13456"/>
    </source>
</evidence>
<dbReference type="InterPro" id="IPR036397">
    <property type="entry name" value="RNaseH_sf"/>
</dbReference>
<dbReference type="Pfam" id="PF13456">
    <property type="entry name" value="RVT_3"/>
    <property type="match status" value="1"/>
</dbReference>
<dbReference type="Proteomes" id="UP000030689">
    <property type="component" value="Unassembled WGS sequence"/>
</dbReference>
<dbReference type="InterPro" id="IPR052929">
    <property type="entry name" value="RNase_H-like_EbsB-rel"/>
</dbReference>
<dbReference type="InterPro" id="IPR044730">
    <property type="entry name" value="RNase_H-like_dom_plant"/>
</dbReference>
<dbReference type="OMA" id="FFEAITF"/>
<dbReference type="GO" id="GO:0004523">
    <property type="term" value="F:RNA-DNA hybrid ribonuclease activity"/>
    <property type="evidence" value="ECO:0007669"/>
    <property type="project" value="InterPro"/>
</dbReference>
<sequence length="138" mass="15222">MGSLAPWLCWNIWTARNNLLFSAKEFTVAEVVEKALFSLSMDHISSPLMAESLALRSALSQTAAEDIRKILVESDSLQLIRAINNCSTVFEIHGILEDILTVSSFFEAITFKFIPRCLNGTAESLAKKALYVTSPIPA</sequence>
<organism evidence="2 3">
    <name type="scientific">Eutrema salsugineum</name>
    <name type="common">Saltwater cress</name>
    <name type="synonym">Sisymbrium salsugineum</name>
    <dbReference type="NCBI Taxonomy" id="72664"/>
    <lineage>
        <taxon>Eukaryota</taxon>
        <taxon>Viridiplantae</taxon>
        <taxon>Streptophyta</taxon>
        <taxon>Embryophyta</taxon>
        <taxon>Tracheophyta</taxon>
        <taxon>Spermatophyta</taxon>
        <taxon>Magnoliopsida</taxon>
        <taxon>eudicotyledons</taxon>
        <taxon>Gunneridae</taxon>
        <taxon>Pentapetalae</taxon>
        <taxon>rosids</taxon>
        <taxon>malvids</taxon>
        <taxon>Brassicales</taxon>
        <taxon>Brassicaceae</taxon>
        <taxon>Eutremeae</taxon>
        <taxon>Eutrema</taxon>
    </lineage>
</organism>
<dbReference type="eggNOG" id="KOG1075">
    <property type="taxonomic scope" value="Eukaryota"/>
</dbReference>
<accession>V4MDM1</accession>
<dbReference type="SUPFAM" id="SSF53098">
    <property type="entry name" value="Ribonuclease H-like"/>
    <property type="match status" value="1"/>
</dbReference>
<feature type="domain" description="RNase H type-1" evidence="1">
    <location>
        <begin position="38"/>
        <end position="129"/>
    </location>
</feature>
<dbReference type="CDD" id="cd06222">
    <property type="entry name" value="RNase_H_like"/>
    <property type="match status" value="1"/>
</dbReference>
<dbReference type="AlphaFoldDB" id="V4MDM1"/>
<dbReference type="PANTHER" id="PTHR47074:SF49">
    <property type="entry name" value="POLYNUCLEOTIDYL TRANSFERASE, RIBONUCLEASE H-LIKE SUPERFAMILY PROTEIN"/>
    <property type="match status" value="1"/>
</dbReference>
<dbReference type="GO" id="GO:0003676">
    <property type="term" value="F:nucleic acid binding"/>
    <property type="evidence" value="ECO:0007669"/>
    <property type="project" value="InterPro"/>
</dbReference>
<dbReference type="InterPro" id="IPR012337">
    <property type="entry name" value="RNaseH-like_sf"/>
</dbReference>
<dbReference type="EMBL" id="KI517881">
    <property type="protein sequence ID" value="ESQ29341.1"/>
    <property type="molecule type" value="Genomic_DNA"/>
</dbReference>
<dbReference type="PANTHER" id="PTHR47074">
    <property type="entry name" value="BNAC02G40300D PROTEIN"/>
    <property type="match status" value="1"/>
</dbReference>
<proteinExistence type="predicted"/>
<dbReference type="Gene3D" id="3.30.420.10">
    <property type="entry name" value="Ribonuclease H-like superfamily/Ribonuclease H"/>
    <property type="match status" value="1"/>
</dbReference>
<keyword evidence="3" id="KW-1185">Reference proteome</keyword>
<evidence type="ECO:0000313" key="3">
    <source>
        <dbReference type="Proteomes" id="UP000030689"/>
    </source>
</evidence>
<protein>
    <recommendedName>
        <fullName evidence="1">RNase H type-1 domain-containing protein</fullName>
    </recommendedName>
</protein>
<gene>
    <name evidence="2" type="ORF">EUTSA_v10023819mg</name>
</gene>
<dbReference type="InterPro" id="IPR002156">
    <property type="entry name" value="RNaseH_domain"/>
</dbReference>
<dbReference type="Gramene" id="ESQ29341">
    <property type="protein sequence ID" value="ESQ29341"/>
    <property type="gene ID" value="EUTSA_v10023819mg"/>
</dbReference>
<reference evidence="2 3" key="1">
    <citation type="journal article" date="2013" name="Front. Plant Sci.">
        <title>The Reference Genome of the Halophytic Plant Eutrema salsugineum.</title>
        <authorList>
            <person name="Yang R."/>
            <person name="Jarvis D.E."/>
            <person name="Chen H."/>
            <person name="Beilstein M.A."/>
            <person name="Grimwood J."/>
            <person name="Jenkins J."/>
            <person name="Shu S."/>
            <person name="Prochnik S."/>
            <person name="Xin M."/>
            <person name="Ma C."/>
            <person name="Schmutz J."/>
            <person name="Wing R.A."/>
            <person name="Mitchell-Olds T."/>
            <person name="Schumaker K.S."/>
            <person name="Wang X."/>
        </authorList>
    </citation>
    <scope>NUCLEOTIDE SEQUENCE [LARGE SCALE GENOMIC DNA]</scope>
</reference>
<dbReference type="STRING" id="72664.V4MDM1"/>